<proteinExistence type="predicted"/>
<evidence type="ECO:0000313" key="2">
    <source>
        <dbReference type="EMBL" id="MED6196130.1"/>
    </source>
</evidence>
<dbReference type="EMBL" id="JASCZI010211713">
    <property type="protein sequence ID" value="MED6196130.1"/>
    <property type="molecule type" value="Genomic_DNA"/>
</dbReference>
<name>A0ABU6XH40_9FABA</name>
<accession>A0ABU6XH40</accession>
<gene>
    <name evidence="2" type="ORF">PIB30_044396</name>
</gene>
<evidence type="ECO:0000256" key="1">
    <source>
        <dbReference type="SAM" id="MobiDB-lite"/>
    </source>
</evidence>
<keyword evidence="3" id="KW-1185">Reference proteome</keyword>
<dbReference type="Proteomes" id="UP001341840">
    <property type="component" value="Unassembled WGS sequence"/>
</dbReference>
<protein>
    <submittedName>
        <fullName evidence="2">Uncharacterized protein</fullName>
    </submittedName>
</protein>
<reference evidence="2 3" key="1">
    <citation type="journal article" date="2023" name="Plants (Basel)">
        <title>Bridging the Gap: Combining Genomics and Transcriptomics Approaches to Understand Stylosanthes scabra, an Orphan Legume from the Brazilian Caatinga.</title>
        <authorList>
            <person name="Ferreira-Neto J.R.C."/>
            <person name="da Silva M.D."/>
            <person name="Binneck E."/>
            <person name="de Melo N.F."/>
            <person name="da Silva R.H."/>
            <person name="de Melo A.L.T.M."/>
            <person name="Pandolfi V."/>
            <person name="Bustamante F.O."/>
            <person name="Brasileiro-Vidal A.C."/>
            <person name="Benko-Iseppon A.M."/>
        </authorList>
    </citation>
    <scope>NUCLEOTIDE SEQUENCE [LARGE SCALE GENOMIC DNA]</scope>
    <source>
        <tissue evidence="2">Leaves</tissue>
    </source>
</reference>
<comment type="caution">
    <text evidence="2">The sequence shown here is derived from an EMBL/GenBank/DDBJ whole genome shotgun (WGS) entry which is preliminary data.</text>
</comment>
<feature type="compositionally biased region" description="Basic residues" evidence="1">
    <location>
        <begin position="136"/>
        <end position="147"/>
    </location>
</feature>
<evidence type="ECO:0000313" key="3">
    <source>
        <dbReference type="Proteomes" id="UP001341840"/>
    </source>
</evidence>
<feature type="region of interest" description="Disordered" evidence="1">
    <location>
        <begin position="64"/>
        <end position="147"/>
    </location>
</feature>
<organism evidence="2 3">
    <name type="scientific">Stylosanthes scabra</name>
    <dbReference type="NCBI Taxonomy" id="79078"/>
    <lineage>
        <taxon>Eukaryota</taxon>
        <taxon>Viridiplantae</taxon>
        <taxon>Streptophyta</taxon>
        <taxon>Embryophyta</taxon>
        <taxon>Tracheophyta</taxon>
        <taxon>Spermatophyta</taxon>
        <taxon>Magnoliopsida</taxon>
        <taxon>eudicotyledons</taxon>
        <taxon>Gunneridae</taxon>
        <taxon>Pentapetalae</taxon>
        <taxon>rosids</taxon>
        <taxon>fabids</taxon>
        <taxon>Fabales</taxon>
        <taxon>Fabaceae</taxon>
        <taxon>Papilionoideae</taxon>
        <taxon>50 kb inversion clade</taxon>
        <taxon>dalbergioids sensu lato</taxon>
        <taxon>Dalbergieae</taxon>
        <taxon>Pterocarpus clade</taxon>
        <taxon>Stylosanthes</taxon>
    </lineage>
</organism>
<sequence length="147" mass="17086">MFVNEHICSRRDDNNAADQAWVTEELQEKLRHQPDLTTTEAGHWFNEQFRLELNYKKIQRAMKKARENIGRGTKQQHSTDHYMLPRNRGPTAGHNSRGCQRKKDEPNGVRADIAAEAATQPTTRPRNVKASPERIRKNRNRRSTNSN</sequence>